<evidence type="ECO:0000313" key="2">
    <source>
        <dbReference type="EMBL" id="KAK4718110.1"/>
    </source>
</evidence>
<dbReference type="EMBL" id="JAWPEI010000008">
    <property type="protein sequence ID" value="KAK4718110.1"/>
    <property type="molecule type" value="Genomic_DNA"/>
</dbReference>
<protein>
    <submittedName>
        <fullName evidence="2">Uncharacterized protein</fullName>
    </submittedName>
</protein>
<name>A0AAV9KZS7_9SOLN</name>
<reference evidence="2 3" key="1">
    <citation type="submission" date="2023-10" db="EMBL/GenBank/DDBJ databases">
        <title>Genome-Wide Identification Analysis in wild type Solanum Pinnatisectum Reveals Some Genes Defensing Phytophthora Infestans.</title>
        <authorList>
            <person name="Sun C."/>
        </authorList>
    </citation>
    <scope>NUCLEOTIDE SEQUENCE [LARGE SCALE GENOMIC DNA]</scope>
    <source>
        <strain evidence="2">LQN</strain>
        <tissue evidence="2">Leaf</tissue>
    </source>
</reference>
<evidence type="ECO:0000256" key="1">
    <source>
        <dbReference type="SAM" id="MobiDB-lite"/>
    </source>
</evidence>
<comment type="caution">
    <text evidence="2">The sequence shown here is derived from an EMBL/GenBank/DDBJ whole genome shotgun (WGS) entry which is preliminary data.</text>
</comment>
<sequence length="264" mass="29810">MSSSHIPDKAVATSSQRKCVRSRGNVPPSPAVFKGQTRRFGVKVVKGKAWWKKHIEATYFSDVCLDRDNLARDCIWSYFAEPKECNLHMVCEFYTNWAPDARSHFVTMRRVNVPITLVGTNDILVVLKSAILKALVHKGLKYAFGGLITKMCRVADVPEENVDYMAPDELIMARIYGLKMLRHQIGFWVSTDAQFGEVERCYPLNGHAKALLGIGPKFHEPIDNDILTDEERFRTNSDVESDLDEEADPTQAGDEAEGREAMED</sequence>
<dbReference type="AlphaFoldDB" id="A0AAV9KZS7"/>
<accession>A0AAV9KZS7</accession>
<feature type="region of interest" description="Disordered" evidence="1">
    <location>
        <begin position="228"/>
        <end position="264"/>
    </location>
</feature>
<gene>
    <name evidence="2" type="ORF">R3W88_016448</name>
</gene>
<keyword evidence="3" id="KW-1185">Reference proteome</keyword>
<feature type="compositionally biased region" description="Acidic residues" evidence="1">
    <location>
        <begin position="239"/>
        <end position="255"/>
    </location>
</feature>
<organism evidence="2 3">
    <name type="scientific">Solanum pinnatisectum</name>
    <name type="common">tansyleaf nightshade</name>
    <dbReference type="NCBI Taxonomy" id="50273"/>
    <lineage>
        <taxon>Eukaryota</taxon>
        <taxon>Viridiplantae</taxon>
        <taxon>Streptophyta</taxon>
        <taxon>Embryophyta</taxon>
        <taxon>Tracheophyta</taxon>
        <taxon>Spermatophyta</taxon>
        <taxon>Magnoliopsida</taxon>
        <taxon>eudicotyledons</taxon>
        <taxon>Gunneridae</taxon>
        <taxon>Pentapetalae</taxon>
        <taxon>asterids</taxon>
        <taxon>lamiids</taxon>
        <taxon>Solanales</taxon>
        <taxon>Solanaceae</taxon>
        <taxon>Solanoideae</taxon>
        <taxon>Solaneae</taxon>
        <taxon>Solanum</taxon>
    </lineage>
</organism>
<dbReference type="Proteomes" id="UP001311915">
    <property type="component" value="Unassembled WGS sequence"/>
</dbReference>
<evidence type="ECO:0000313" key="3">
    <source>
        <dbReference type="Proteomes" id="UP001311915"/>
    </source>
</evidence>
<proteinExistence type="predicted"/>
<feature type="region of interest" description="Disordered" evidence="1">
    <location>
        <begin position="1"/>
        <end position="26"/>
    </location>
</feature>